<name>A0A2A4GFR8_9FLAO</name>
<evidence type="ECO:0000259" key="1">
    <source>
        <dbReference type="Pfam" id="PF12706"/>
    </source>
</evidence>
<reference evidence="2 3" key="1">
    <citation type="submission" date="2017-04" db="EMBL/GenBank/DDBJ databases">
        <title>A new member of the family Flavobacteriaceae isolated from ascidians.</title>
        <authorList>
            <person name="Chen L."/>
        </authorList>
    </citation>
    <scope>NUCLEOTIDE SEQUENCE [LARGE SCALE GENOMIC DNA]</scope>
    <source>
        <strain evidence="2 3">HQA918</strain>
    </source>
</reference>
<sequence length="326" mass="37011">MRYLILLLILWGCKEQSKSTKNTTEPIAAKVGEIKHATPEIEIVVLGTVQDAGAPQIACQKECCQNRFKAPDPSLRVVSLGLIDHTNQERYVFEATPDFPKQLRHLQVKAGFGVESEPDGIFLTHAHIGHYTGLMFLGREALNAKEVPVFAMPKMKSFLETNGPWSQLVDQKNIRIVPLENEKAIRLNPNIQVTPIKVPHRDEYSETVGFIIEGPNKKALFIPDIDKWERWDTPIETLIKKVDYAFLDATFYDGAEIGHRNIAEIPHPFIIESMQRFHTLHASEKSKIHFIHFNHTNLLLEPGSEPYKTVIKNGYAIAEFDAHFSL</sequence>
<dbReference type="Proteomes" id="UP000219559">
    <property type="component" value="Unassembled WGS sequence"/>
</dbReference>
<protein>
    <submittedName>
        <fullName evidence="2">Pyrroloquinoline quinone biosynthesis protein PqqB</fullName>
    </submittedName>
</protein>
<dbReference type="OrthoDB" id="9800940at2"/>
<keyword evidence="3" id="KW-1185">Reference proteome</keyword>
<evidence type="ECO:0000313" key="2">
    <source>
        <dbReference type="EMBL" id="PCE66625.1"/>
    </source>
</evidence>
<dbReference type="SUPFAM" id="SSF56281">
    <property type="entry name" value="Metallo-hydrolase/oxidoreductase"/>
    <property type="match status" value="1"/>
</dbReference>
<comment type="caution">
    <text evidence="2">The sequence shown here is derived from an EMBL/GenBank/DDBJ whole genome shotgun (WGS) entry which is preliminary data.</text>
</comment>
<dbReference type="AlphaFoldDB" id="A0A2A4GFR8"/>
<organism evidence="2 3">
    <name type="scientific">Sediminicola luteus</name>
    <dbReference type="NCBI Taxonomy" id="319238"/>
    <lineage>
        <taxon>Bacteria</taxon>
        <taxon>Pseudomonadati</taxon>
        <taxon>Bacteroidota</taxon>
        <taxon>Flavobacteriia</taxon>
        <taxon>Flavobacteriales</taxon>
        <taxon>Flavobacteriaceae</taxon>
        <taxon>Sediminicola</taxon>
    </lineage>
</organism>
<dbReference type="Gene3D" id="3.60.15.10">
    <property type="entry name" value="Ribonuclease Z/Hydroxyacylglutathione hydrolase-like"/>
    <property type="match status" value="1"/>
</dbReference>
<dbReference type="PANTHER" id="PTHR42663">
    <property type="entry name" value="HYDROLASE C777.06C-RELATED-RELATED"/>
    <property type="match status" value="1"/>
</dbReference>
<proteinExistence type="predicted"/>
<dbReference type="RefSeq" id="WP_097442146.1">
    <property type="nucleotide sequence ID" value="NZ_NBWU01000001.1"/>
</dbReference>
<accession>A0A2A4GFR8</accession>
<dbReference type="InterPro" id="IPR036866">
    <property type="entry name" value="RibonucZ/Hydroxyglut_hydro"/>
</dbReference>
<dbReference type="InterPro" id="IPR001279">
    <property type="entry name" value="Metallo-B-lactamas"/>
</dbReference>
<evidence type="ECO:0000313" key="3">
    <source>
        <dbReference type="Proteomes" id="UP000219559"/>
    </source>
</evidence>
<dbReference type="EMBL" id="NBWU01000001">
    <property type="protein sequence ID" value="PCE66625.1"/>
    <property type="molecule type" value="Genomic_DNA"/>
</dbReference>
<dbReference type="Pfam" id="PF12706">
    <property type="entry name" value="Lactamase_B_2"/>
    <property type="match status" value="1"/>
</dbReference>
<gene>
    <name evidence="2" type="ORF">B7P33_04845</name>
</gene>
<feature type="domain" description="Metallo-beta-lactamase" evidence="1">
    <location>
        <begin position="90"/>
        <end position="290"/>
    </location>
</feature>
<dbReference type="PANTHER" id="PTHR42663:SF6">
    <property type="entry name" value="HYDROLASE C777.06C-RELATED"/>
    <property type="match status" value="1"/>
</dbReference>